<dbReference type="KEGG" id="hazt:125178215"/>
<dbReference type="Gene3D" id="3.40.50.300">
    <property type="entry name" value="P-loop containing nucleotide triphosphate hydrolases"/>
    <property type="match status" value="1"/>
</dbReference>
<dbReference type="GO" id="GO:0005525">
    <property type="term" value="F:GTP binding"/>
    <property type="evidence" value="ECO:0007669"/>
    <property type="project" value="InterPro"/>
</dbReference>
<dbReference type="AlphaFoldDB" id="A0A979FL33"/>
<dbReference type="GO" id="GO:0005737">
    <property type="term" value="C:cytoplasm"/>
    <property type="evidence" value="ECO:0007669"/>
    <property type="project" value="TreeGrafter"/>
</dbReference>
<accession>A0A979FL33</accession>
<dbReference type="InterPro" id="IPR027368">
    <property type="entry name" value="MnmE_dom2"/>
</dbReference>
<sequence>MPEVSADAESRVRGLCRTISDHLCDGRRGEILRSGVRLCIVGRPNVGKSSLLNVLLQRPAAIVSPIPGSCLGIHPLEEYLSGPEVILPCGDVVERDTQNEDNHNRICGDVVERDTLNEDNLNMICDDVVERDTLNEDNHNRICGDAIERDTQNEDNHDRICGDVVESDTQNEDNHDRICDDAIERDYRKVNKSNVMKCAKENKLVVNEGDKLDGVGDDLRKHDPDCKLNVDIKRQESWKSLSSTVTELLAELFQENLRLMRWFQENNYVVLLNKTDLLEPQDKAYLLNYLSCYISYGKCDKTSSTCLHHTLGVNSTRSSFSGASKDSTRNGNELLPCILRCDAEVKKNISVDKSAINVRDNSQCFLCVPSSLLHEEGVESLLSSLACLCERLCWNRQENEAPAITSARHRAHLSAALKSLLLLLGEQRLHRQLCGDTSQNLSSRNGVKNSDLLLKCNNDNMSSSNESAVNYLPSNSSNVNLLAHESTLDVAAHHLFVAARHLGQITGHISTEQVLDQIFSEFCIGK</sequence>
<dbReference type="Proteomes" id="UP000694843">
    <property type="component" value="Unplaced"/>
</dbReference>
<dbReference type="Pfam" id="PF01926">
    <property type="entry name" value="MMR_HSR1"/>
    <property type="match status" value="1"/>
</dbReference>
<dbReference type="InterPro" id="IPR027417">
    <property type="entry name" value="P-loop_NTPase"/>
</dbReference>
<organism evidence="2 3">
    <name type="scientific">Hyalella azteca</name>
    <name type="common">Amphipod</name>
    <dbReference type="NCBI Taxonomy" id="294128"/>
    <lineage>
        <taxon>Eukaryota</taxon>
        <taxon>Metazoa</taxon>
        <taxon>Ecdysozoa</taxon>
        <taxon>Arthropoda</taxon>
        <taxon>Crustacea</taxon>
        <taxon>Multicrustacea</taxon>
        <taxon>Malacostraca</taxon>
        <taxon>Eumalacostraca</taxon>
        <taxon>Peracarida</taxon>
        <taxon>Amphipoda</taxon>
        <taxon>Senticaudata</taxon>
        <taxon>Talitrida</taxon>
        <taxon>Talitroidea</taxon>
        <taxon>Hyalellidae</taxon>
        <taxon>Hyalella</taxon>
    </lineage>
</organism>
<dbReference type="SUPFAM" id="SSF52540">
    <property type="entry name" value="P-loop containing nucleoside triphosphate hydrolases"/>
    <property type="match status" value="1"/>
</dbReference>
<name>A0A979FL33_HYAAZ</name>
<reference evidence="3" key="1">
    <citation type="submission" date="2025-08" db="UniProtKB">
        <authorList>
            <consortium name="RefSeq"/>
        </authorList>
    </citation>
    <scope>IDENTIFICATION</scope>
    <source>
        <tissue evidence="3">Whole organism</tissue>
    </source>
</reference>
<feature type="domain" description="G" evidence="1">
    <location>
        <begin position="38"/>
        <end position="71"/>
    </location>
</feature>
<dbReference type="SUPFAM" id="SSF116878">
    <property type="entry name" value="TrmE connector domain"/>
    <property type="match status" value="1"/>
</dbReference>
<gene>
    <name evidence="3" type="primary">LOC125178215</name>
</gene>
<dbReference type="InterPro" id="IPR006073">
    <property type="entry name" value="GTP-bd"/>
</dbReference>
<dbReference type="PANTHER" id="PTHR42714:SF2">
    <property type="entry name" value="TRNA MODIFICATION GTPASE GTPBP3, MITOCHONDRIAL"/>
    <property type="match status" value="1"/>
</dbReference>
<evidence type="ECO:0000313" key="3">
    <source>
        <dbReference type="RefSeq" id="XP_047737388.1"/>
    </source>
</evidence>
<dbReference type="GO" id="GO:0030488">
    <property type="term" value="P:tRNA methylation"/>
    <property type="evidence" value="ECO:0007669"/>
    <property type="project" value="TreeGrafter"/>
</dbReference>
<dbReference type="GO" id="GO:0002098">
    <property type="term" value="P:tRNA wobble uridine modification"/>
    <property type="evidence" value="ECO:0007669"/>
    <property type="project" value="TreeGrafter"/>
</dbReference>
<proteinExistence type="predicted"/>
<evidence type="ECO:0000313" key="2">
    <source>
        <dbReference type="Proteomes" id="UP000694843"/>
    </source>
</evidence>
<protein>
    <submittedName>
        <fullName evidence="3">Uncharacterized protein LOC125178215</fullName>
    </submittedName>
</protein>
<dbReference type="GeneID" id="125178215"/>
<dbReference type="PANTHER" id="PTHR42714">
    <property type="entry name" value="TRNA MODIFICATION GTPASE GTPBP3"/>
    <property type="match status" value="1"/>
</dbReference>
<dbReference type="Gene3D" id="1.20.120.430">
    <property type="entry name" value="tRNA modification GTPase MnmE domain 2"/>
    <property type="match status" value="2"/>
</dbReference>
<keyword evidence="2" id="KW-1185">Reference proteome</keyword>
<evidence type="ECO:0000259" key="1">
    <source>
        <dbReference type="Pfam" id="PF01926"/>
    </source>
</evidence>
<dbReference type="RefSeq" id="XP_047737388.1">
    <property type="nucleotide sequence ID" value="XM_047881432.1"/>
</dbReference>
<dbReference type="OrthoDB" id="188276at2759"/>